<dbReference type="GO" id="GO:0006310">
    <property type="term" value="P:DNA recombination"/>
    <property type="evidence" value="ECO:0007669"/>
    <property type="project" value="UniProtKB-KW"/>
</dbReference>
<gene>
    <name evidence="3" type="ORF">D0Y65_046308</name>
</gene>
<dbReference type="GO" id="GO:0016887">
    <property type="term" value="F:ATP hydrolysis activity"/>
    <property type="evidence" value="ECO:0007669"/>
    <property type="project" value="RHEA"/>
</dbReference>
<keyword evidence="4" id="KW-1185">Reference proteome</keyword>
<evidence type="ECO:0000259" key="2">
    <source>
        <dbReference type="Pfam" id="PF05970"/>
    </source>
</evidence>
<evidence type="ECO:0000313" key="3">
    <source>
        <dbReference type="EMBL" id="RZB57573.1"/>
    </source>
</evidence>
<organism evidence="3 4">
    <name type="scientific">Glycine soja</name>
    <name type="common">Wild soybean</name>
    <dbReference type="NCBI Taxonomy" id="3848"/>
    <lineage>
        <taxon>Eukaryota</taxon>
        <taxon>Viridiplantae</taxon>
        <taxon>Streptophyta</taxon>
        <taxon>Embryophyta</taxon>
        <taxon>Tracheophyta</taxon>
        <taxon>Spermatophyta</taxon>
        <taxon>Magnoliopsida</taxon>
        <taxon>eudicotyledons</taxon>
        <taxon>Gunneridae</taxon>
        <taxon>Pentapetalae</taxon>
        <taxon>rosids</taxon>
        <taxon>fabids</taxon>
        <taxon>Fabales</taxon>
        <taxon>Fabaceae</taxon>
        <taxon>Papilionoideae</taxon>
        <taxon>50 kb inversion clade</taxon>
        <taxon>NPAAA clade</taxon>
        <taxon>indigoferoid/millettioid clade</taxon>
        <taxon>Phaseoleae</taxon>
        <taxon>Glycine</taxon>
        <taxon>Glycine subgen. Soja</taxon>
    </lineage>
</organism>
<keyword evidence="1" id="KW-0233">DNA recombination</keyword>
<keyword evidence="1" id="KW-0234">DNA repair</keyword>
<dbReference type="PANTHER" id="PTHR10492:SF78">
    <property type="entry name" value="ATP-DEPENDENT DNA HELICASE"/>
    <property type="match status" value="1"/>
</dbReference>
<reference evidence="3 4" key="1">
    <citation type="submission" date="2018-09" db="EMBL/GenBank/DDBJ databases">
        <title>A high-quality reference genome of wild soybean provides a powerful tool to mine soybean genomes.</title>
        <authorList>
            <person name="Xie M."/>
            <person name="Chung C.Y.L."/>
            <person name="Li M.-W."/>
            <person name="Wong F.-L."/>
            <person name="Chan T.-F."/>
            <person name="Lam H.-M."/>
        </authorList>
    </citation>
    <scope>NUCLEOTIDE SEQUENCE [LARGE SCALE GENOMIC DNA]</scope>
    <source>
        <strain evidence="4">cv. W05</strain>
        <tissue evidence="3">Hypocotyl of etiolated seedlings</tissue>
    </source>
</reference>
<sequence length="227" mass="25882">MNKPEQVWEKTWHWLSDDILYSHHRSTSIPEFQVVIKTRTIFMPTDQQTQIYNQIIQVVNKNEGGMFFLYGYGGTGKTFFWKTLVASLRADNKIVIMVASSNIASLLLSRGRTTHSKLKIPIPIFEDSTCNIHQGTQLAKLLNEASLIIWDEAPMAHKFYFEALDQSQRDVIKAKSSSDKIFDGKVMVFGGDFRQILSIIPRGSRSDIVNATINLDCMSFLCKILQD</sequence>
<comment type="caution">
    <text evidence="3">The sequence shown here is derived from an EMBL/GenBank/DDBJ whole genome shotgun (WGS) entry which is preliminary data.</text>
</comment>
<protein>
    <recommendedName>
        <fullName evidence="1">ATP-dependent DNA helicase</fullName>
        <ecNumber evidence="1">5.6.2.3</ecNumber>
    </recommendedName>
</protein>
<dbReference type="EMBL" id="QZWG01000017">
    <property type="protein sequence ID" value="RZB57573.1"/>
    <property type="molecule type" value="Genomic_DNA"/>
</dbReference>
<dbReference type="EC" id="5.6.2.3" evidence="1"/>
<evidence type="ECO:0000256" key="1">
    <source>
        <dbReference type="RuleBase" id="RU363044"/>
    </source>
</evidence>
<dbReference type="AlphaFoldDB" id="A0A445G8Q1"/>
<dbReference type="Gene3D" id="3.40.50.300">
    <property type="entry name" value="P-loop containing nucleotide triphosphate hydrolases"/>
    <property type="match status" value="1"/>
</dbReference>
<comment type="similarity">
    <text evidence="1">Belongs to the helicase family.</text>
</comment>
<keyword evidence="1" id="KW-0547">Nucleotide-binding</keyword>
<dbReference type="GO" id="GO:0005524">
    <property type="term" value="F:ATP binding"/>
    <property type="evidence" value="ECO:0007669"/>
    <property type="project" value="UniProtKB-KW"/>
</dbReference>
<keyword evidence="1" id="KW-0067">ATP-binding</keyword>
<keyword evidence="1" id="KW-0378">Hydrolase</keyword>
<name>A0A445G8Q1_GLYSO</name>
<dbReference type="GO" id="GO:0000723">
    <property type="term" value="P:telomere maintenance"/>
    <property type="evidence" value="ECO:0007669"/>
    <property type="project" value="InterPro"/>
</dbReference>
<comment type="cofactor">
    <cofactor evidence="1">
        <name>Mg(2+)</name>
        <dbReference type="ChEBI" id="CHEBI:18420"/>
    </cofactor>
</comment>
<dbReference type="InterPro" id="IPR027417">
    <property type="entry name" value="P-loop_NTPase"/>
</dbReference>
<keyword evidence="1" id="KW-0227">DNA damage</keyword>
<dbReference type="Proteomes" id="UP000289340">
    <property type="component" value="Chromosome 17"/>
</dbReference>
<feature type="domain" description="DNA helicase Pif1-like DEAD-box helicase" evidence="2">
    <location>
        <begin position="45"/>
        <end position="214"/>
    </location>
</feature>
<evidence type="ECO:0000313" key="4">
    <source>
        <dbReference type="Proteomes" id="UP000289340"/>
    </source>
</evidence>
<accession>A0A445G8Q1</accession>
<keyword evidence="1" id="KW-0347">Helicase</keyword>
<dbReference type="Pfam" id="PF05970">
    <property type="entry name" value="PIF1"/>
    <property type="match status" value="1"/>
</dbReference>
<dbReference type="InterPro" id="IPR010285">
    <property type="entry name" value="DNA_helicase_pif1-like_DEAD"/>
</dbReference>
<dbReference type="GO" id="GO:0043139">
    <property type="term" value="F:5'-3' DNA helicase activity"/>
    <property type="evidence" value="ECO:0007669"/>
    <property type="project" value="UniProtKB-EC"/>
</dbReference>
<dbReference type="SUPFAM" id="SSF52540">
    <property type="entry name" value="P-loop containing nucleoside triphosphate hydrolases"/>
    <property type="match status" value="1"/>
</dbReference>
<dbReference type="PANTHER" id="PTHR10492">
    <property type="match status" value="1"/>
</dbReference>
<proteinExistence type="inferred from homology"/>
<comment type="catalytic activity">
    <reaction evidence="1">
        <text>ATP + H2O = ADP + phosphate + H(+)</text>
        <dbReference type="Rhea" id="RHEA:13065"/>
        <dbReference type="ChEBI" id="CHEBI:15377"/>
        <dbReference type="ChEBI" id="CHEBI:15378"/>
        <dbReference type="ChEBI" id="CHEBI:30616"/>
        <dbReference type="ChEBI" id="CHEBI:43474"/>
        <dbReference type="ChEBI" id="CHEBI:456216"/>
        <dbReference type="EC" id="5.6.2.3"/>
    </reaction>
</comment>
<dbReference type="GO" id="GO:0006281">
    <property type="term" value="P:DNA repair"/>
    <property type="evidence" value="ECO:0007669"/>
    <property type="project" value="UniProtKB-KW"/>
</dbReference>